<keyword evidence="2" id="KW-1185">Reference proteome</keyword>
<sequence>FVDDTLTQHQLDVICGVYRVLGSNVSEVAYHSWWPSSSTWNSCGLSTDCWTEHNERWFLGHLRKILSGEFQPLNASGWR</sequence>
<organism evidence="1 2">
    <name type="scientific">Irpex rosettiformis</name>
    <dbReference type="NCBI Taxonomy" id="378272"/>
    <lineage>
        <taxon>Eukaryota</taxon>
        <taxon>Fungi</taxon>
        <taxon>Dikarya</taxon>
        <taxon>Basidiomycota</taxon>
        <taxon>Agaricomycotina</taxon>
        <taxon>Agaricomycetes</taxon>
        <taxon>Polyporales</taxon>
        <taxon>Irpicaceae</taxon>
        <taxon>Irpex</taxon>
    </lineage>
</organism>
<protein>
    <submittedName>
        <fullName evidence="1">Uncharacterized protein</fullName>
    </submittedName>
</protein>
<name>A0ACB8TNW5_9APHY</name>
<evidence type="ECO:0000313" key="2">
    <source>
        <dbReference type="Proteomes" id="UP001055072"/>
    </source>
</evidence>
<gene>
    <name evidence="1" type="ORF">BDY19DRAFT_868677</name>
</gene>
<proteinExistence type="predicted"/>
<feature type="non-terminal residue" evidence="1">
    <location>
        <position position="1"/>
    </location>
</feature>
<reference evidence="1" key="1">
    <citation type="journal article" date="2021" name="Environ. Microbiol.">
        <title>Gene family expansions and transcriptome signatures uncover fungal adaptations to wood decay.</title>
        <authorList>
            <person name="Hage H."/>
            <person name="Miyauchi S."/>
            <person name="Viragh M."/>
            <person name="Drula E."/>
            <person name="Min B."/>
            <person name="Chaduli D."/>
            <person name="Navarro D."/>
            <person name="Favel A."/>
            <person name="Norest M."/>
            <person name="Lesage-Meessen L."/>
            <person name="Balint B."/>
            <person name="Merenyi Z."/>
            <person name="de Eugenio L."/>
            <person name="Morin E."/>
            <person name="Martinez A.T."/>
            <person name="Baldrian P."/>
            <person name="Stursova M."/>
            <person name="Martinez M.J."/>
            <person name="Novotny C."/>
            <person name="Magnuson J.K."/>
            <person name="Spatafora J.W."/>
            <person name="Maurice S."/>
            <person name="Pangilinan J."/>
            <person name="Andreopoulos W."/>
            <person name="LaButti K."/>
            <person name="Hundley H."/>
            <person name="Na H."/>
            <person name="Kuo A."/>
            <person name="Barry K."/>
            <person name="Lipzen A."/>
            <person name="Henrissat B."/>
            <person name="Riley R."/>
            <person name="Ahrendt S."/>
            <person name="Nagy L.G."/>
            <person name="Grigoriev I.V."/>
            <person name="Martin F."/>
            <person name="Rosso M.N."/>
        </authorList>
    </citation>
    <scope>NUCLEOTIDE SEQUENCE</scope>
    <source>
        <strain evidence="1">CBS 384.51</strain>
    </source>
</reference>
<dbReference type="EMBL" id="MU274957">
    <property type="protein sequence ID" value="KAI0083657.1"/>
    <property type="molecule type" value="Genomic_DNA"/>
</dbReference>
<dbReference type="Proteomes" id="UP001055072">
    <property type="component" value="Unassembled WGS sequence"/>
</dbReference>
<accession>A0ACB8TNW5</accession>
<comment type="caution">
    <text evidence="1">The sequence shown here is derived from an EMBL/GenBank/DDBJ whole genome shotgun (WGS) entry which is preliminary data.</text>
</comment>
<feature type="non-terminal residue" evidence="1">
    <location>
        <position position="79"/>
    </location>
</feature>
<evidence type="ECO:0000313" key="1">
    <source>
        <dbReference type="EMBL" id="KAI0083657.1"/>
    </source>
</evidence>